<geneLocation type="plasmid" evidence="2">
    <name>unnamed1</name>
</geneLocation>
<protein>
    <recommendedName>
        <fullName evidence="1">Transposase IS110-like N-terminal domain-containing protein</fullName>
    </recommendedName>
</protein>
<accession>A0A1B2EQ70</accession>
<evidence type="ECO:0000259" key="1">
    <source>
        <dbReference type="Pfam" id="PF01548"/>
    </source>
</evidence>
<dbReference type="PANTHER" id="PTHR33055:SF3">
    <property type="entry name" value="PUTATIVE TRANSPOSASE FOR IS117-RELATED"/>
    <property type="match status" value="1"/>
</dbReference>
<dbReference type="GO" id="GO:0006313">
    <property type="term" value="P:DNA transposition"/>
    <property type="evidence" value="ECO:0007669"/>
    <property type="project" value="InterPro"/>
</dbReference>
<dbReference type="AlphaFoldDB" id="A0A1B2EQ70"/>
<dbReference type="EMBL" id="CP016617">
    <property type="protein sequence ID" value="ANY82125.1"/>
    <property type="molecule type" value="Genomic_DNA"/>
</dbReference>
<proteinExistence type="predicted"/>
<feature type="domain" description="Transposase IS110-like N-terminal" evidence="1">
    <location>
        <begin position="6"/>
        <end position="99"/>
    </location>
</feature>
<sequence>MMTHYAGLDVSQKETTICVVDEQGRRLWRGTAPTDPEALTEILRQHGCDLHVGVETGPLMPWLVHGLRRNGLEVICLDARHAKAALAMQFNKNDRDDAEGLLRSCARAGIL</sequence>
<gene>
    <name evidence="2" type="ORF">BB934_27580</name>
</gene>
<keyword evidence="2" id="KW-0614">Plasmid</keyword>
<reference evidence="2" key="1">
    <citation type="submission" date="2016-07" db="EMBL/GenBank/DDBJ databases">
        <title>Microvirga ossetica sp. nov. a new species of rhizobia isolated from root nodules of the legume species Vicia alpestris Steven originated from North Ossetia region in the Caucasus.</title>
        <authorList>
            <person name="Safronova V.I."/>
            <person name="Kuznetsova I.G."/>
            <person name="Sazanova A.L."/>
            <person name="Belimov A."/>
            <person name="Andronov E."/>
            <person name="Osledkin Y.S."/>
            <person name="Onishchuk O.P."/>
            <person name="Kurchak O.N."/>
            <person name="Shaposhnikov A.I."/>
            <person name="Willems A."/>
            <person name="Tikhonovich I.A."/>
        </authorList>
    </citation>
    <scope>NUCLEOTIDE SEQUENCE [LARGE SCALE GENOMIC DNA]</scope>
    <source>
        <strain evidence="2">V5/3M</strain>
        <plasmid evidence="2">unnamed1</plasmid>
    </source>
</reference>
<dbReference type="OrthoDB" id="7410629at2"/>
<organism evidence="2">
    <name type="scientific">Microvirga ossetica</name>
    <dbReference type="NCBI Taxonomy" id="1882682"/>
    <lineage>
        <taxon>Bacteria</taxon>
        <taxon>Pseudomonadati</taxon>
        <taxon>Pseudomonadota</taxon>
        <taxon>Alphaproteobacteria</taxon>
        <taxon>Hyphomicrobiales</taxon>
        <taxon>Methylobacteriaceae</taxon>
        <taxon>Microvirga</taxon>
    </lineage>
</organism>
<dbReference type="GO" id="GO:0003677">
    <property type="term" value="F:DNA binding"/>
    <property type="evidence" value="ECO:0007669"/>
    <property type="project" value="InterPro"/>
</dbReference>
<evidence type="ECO:0000313" key="2">
    <source>
        <dbReference type="EMBL" id="ANY82125.1"/>
    </source>
</evidence>
<name>A0A1B2EQ70_9HYPH</name>
<dbReference type="Pfam" id="PF01548">
    <property type="entry name" value="DEDD_Tnp_IS110"/>
    <property type="match status" value="1"/>
</dbReference>
<dbReference type="InterPro" id="IPR047650">
    <property type="entry name" value="Transpos_IS110"/>
</dbReference>
<dbReference type="KEGG" id="moc:BB934_27580"/>
<dbReference type="InterPro" id="IPR002525">
    <property type="entry name" value="Transp_IS110-like_N"/>
</dbReference>
<dbReference type="PANTHER" id="PTHR33055">
    <property type="entry name" value="TRANSPOSASE FOR INSERTION SEQUENCE ELEMENT IS1111A"/>
    <property type="match status" value="1"/>
</dbReference>
<dbReference type="GO" id="GO:0004803">
    <property type="term" value="F:transposase activity"/>
    <property type="evidence" value="ECO:0007669"/>
    <property type="project" value="InterPro"/>
</dbReference>